<keyword evidence="1" id="KW-0732">Signal</keyword>
<gene>
    <name evidence="2" type="ORF">I8J31_18505</name>
</gene>
<accession>A0A934JTK6</accession>
<protein>
    <recommendedName>
        <fullName evidence="4">LamG-like jellyroll fold domain-containing protein</fullName>
    </recommendedName>
</protein>
<evidence type="ECO:0000313" key="2">
    <source>
        <dbReference type="EMBL" id="MBJ7539673.1"/>
    </source>
</evidence>
<proteinExistence type="predicted"/>
<dbReference type="Gene3D" id="2.60.120.200">
    <property type="match status" value="1"/>
</dbReference>
<evidence type="ECO:0000313" key="3">
    <source>
        <dbReference type="Proteomes" id="UP000628710"/>
    </source>
</evidence>
<feature type="chain" id="PRO_5037497785" description="LamG-like jellyroll fold domain-containing protein" evidence="1">
    <location>
        <begin position="30"/>
        <end position="1086"/>
    </location>
</feature>
<evidence type="ECO:0000256" key="1">
    <source>
        <dbReference type="SAM" id="SignalP"/>
    </source>
</evidence>
<feature type="signal peptide" evidence="1">
    <location>
        <begin position="1"/>
        <end position="29"/>
    </location>
</feature>
<dbReference type="SUPFAM" id="SSF49899">
    <property type="entry name" value="Concanavalin A-like lectins/glucanases"/>
    <property type="match status" value="1"/>
</dbReference>
<reference evidence="2" key="1">
    <citation type="submission" date="2020-12" db="EMBL/GenBank/DDBJ databases">
        <title>Marinomonas arctica sp. nov., a psychrotolerant bacterium isolated from the Arctic.</title>
        <authorList>
            <person name="Zhang Y."/>
        </authorList>
    </citation>
    <scope>NUCLEOTIDE SEQUENCE</scope>
    <source>
        <strain evidence="2">C1424</strain>
    </source>
</reference>
<dbReference type="InterPro" id="IPR013320">
    <property type="entry name" value="ConA-like_dom_sf"/>
</dbReference>
<comment type="caution">
    <text evidence="2">The sequence shown here is derived from an EMBL/GenBank/DDBJ whole genome shotgun (WGS) entry which is preliminary data.</text>
</comment>
<dbReference type="EMBL" id="JAEMNX010000029">
    <property type="protein sequence ID" value="MBJ7539673.1"/>
    <property type="molecule type" value="Genomic_DNA"/>
</dbReference>
<sequence>MKKSILNYQHTSLHSSLIGLLISFSSAHAATIHPELTAFYPITVIPDVPALDITTASIQDGQYTAPHIPAIRTSNDGRVGHYIKRPGGNTRFFTAIRPEAITTDFDLLEPGIPPGFLSDIVSHNMGGGHHTTLCDGSSVFPDSINENAIINPKQCGDNDCYELSLISSGSTADGMRLIRSKFSVEIASPKTPEANIVNITQIEGDSFGPSMPNVHRFLEPMFTGDGRLVVFRMRPAGQPIEFEWQTNDGTIKSGSYDMVYGVIPDDAEACDITKMQGPYPITHAPFDAKVNNKYGFAKQPFRDSEGNVLVNGEPLKGTYPWIDREGSNIFFTAIRSRLFYNTGYAGIGWRARYDSRCLEDCAGPANTEDGLHAQGVLVMGAWTNGKMVLLDGAYANADSGLASTTDAQKEVSLYIDEQGNSVWERVGASRDTRDAVLPPMGAKNTTFIDSIENIFNYNPNLVPSTPRDVVWRFSTGRATADVAFDDFLNQHSIIIANMNASITHDVGDEGPIKQSYTRNDLNMRHNDGFDSTYTHGGRGFTLAPRIQNAATGPNEFTPNYGVTHGNIRIEPIAKGGIIGKGLWLDGVSGVSFDIGKPLDQAFVSVFLDPRQVDDQQSKRILNFADGSTLDVSHSTLRYQVEGSSEQDMLFEADLSGFALTDKTWRHLALQFHPVDQETVKIDVFLNGFLLTQWTTPQHQAFITGPIVLGALTESSDNGFRGWLDDFKVFAYRPDLESTCNHGYGTLVGIPADSQNTKWSQIASQYSATSHQRISDAIDQTQYGTYPQYACVHNYTEERGFAKEKAANPDLFTAENKTTLRQPFIFPEGPLHWNQPRPDSSNNAFCLECHVNDTNFAPLSVAALTIDTTINTQDDLRRQPMQPPRWMTGTAPNIFSECEYNQSILGELGTLVDQCDLPKERPSLESNILYRLIHVGTGYPVRVETWDTVAKHSQQGFPVTLETGGLDACDSAECDFIVKTLNDGKQSINPTNGVITRALGVLGLGARIYNGQDLSHVILRRNARLIENCTDNDCDFNIVPLGQDKFRIEAIEGYSIAKLENDSRLKTIPTEDCHSQVCEFEFVPHVP</sequence>
<evidence type="ECO:0008006" key="4">
    <source>
        <dbReference type="Google" id="ProtNLM"/>
    </source>
</evidence>
<name>A0A934JTK6_9GAMM</name>
<keyword evidence="3" id="KW-1185">Reference proteome</keyword>
<dbReference type="Proteomes" id="UP000628710">
    <property type="component" value="Unassembled WGS sequence"/>
</dbReference>
<dbReference type="RefSeq" id="WP_199470068.1">
    <property type="nucleotide sequence ID" value="NZ_JAEMNX010000029.1"/>
</dbReference>
<organism evidence="2 3">
    <name type="scientific">Marinomonas transparens</name>
    <dbReference type="NCBI Taxonomy" id="2795388"/>
    <lineage>
        <taxon>Bacteria</taxon>
        <taxon>Pseudomonadati</taxon>
        <taxon>Pseudomonadota</taxon>
        <taxon>Gammaproteobacteria</taxon>
        <taxon>Oceanospirillales</taxon>
        <taxon>Oceanospirillaceae</taxon>
        <taxon>Marinomonas</taxon>
    </lineage>
</organism>
<dbReference type="AlphaFoldDB" id="A0A934JTK6"/>